<proteinExistence type="predicted"/>
<evidence type="ECO:0000313" key="3">
    <source>
        <dbReference type="Proteomes" id="UP000438429"/>
    </source>
</evidence>
<evidence type="ECO:0000313" key="2">
    <source>
        <dbReference type="EMBL" id="KAF0047744.1"/>
    </source>
</evidence>
<evidence type="ECO:0000256" key="1">
    <source>
        <dbReference type="SAM" id="MobiDB-lite"/>
    </source>
</evidence>
<dbReference type="Proteomes" id="UP000438429">
    <property type="component" value="Unassembled WGS sequence"/>
</dbReference>
<protein>
    <submittedName>
        <fullName evidence="2">Uncharacterized protein</fullName>
    </submittedName>
</protein>
<organism evidence="2 3">
    <name type="scientific">Scophthalmus maximus</name>
    <name type="common">Turbot</name>
    <name type="synonym">Psetta maxima</name>
    <dbReference type="NCBI Taxonomy" id="52904"/>
    <lineage>
        <taxon>Eukaryota</taxon>
        <taxon>Metazoa</taxon>
        <taxon>Chordata</taxon>
        <taxon>Craniata</taxon>
        <taxon>Vertebrata</taxon>
        <taxon>Euteleostomi</taxon>
        <taxon>Actinopterygii</taxon>
        <taxon>Neopterygii</taxon>
        <taxon>Teleostei</taxon>
        <taxon>Neoteleostei</taxon>
        <taxon>Acanthomorphata</taxon>
        <taxon>Carangaria</taxon>
        <taxon>Pleuronectiformes</taxon>
        <taxon>Pleuronectoidei</taxon>
        <taxon>Scophthalmidae</taxon>
        <taxon>Scophthalmus</taxon>
    </lineage>
</organism>
<feature type="compositionally biased region" description="Basic residues" evidence="1">
    <location>
        <begin position="212"/>
        <end position="221"/>
    </location>
</feature>
<name>A0A6A4TX65_SCOMX</name>
<dbReference type="AlphaFoldDB" id="A0A6A4TX65"/>
<accession>A0A6A4TX65</accession>
<dbReference type="EMBL" id="VEVO01000001">
    <property type="protein sequence ID" value="KAF0047744.1"/>
    <property type="molecule type" value="Genomic_DNA"/>
</dbReference>
<feature type="region of interest" description="Disordered" evidence="1">
    <location>
        <begin position="149"/>
        <end position="257"/>
    </location>
</feature>
<gene>
    <name evidence="2" type="ORF">F2P81_001377</name>
</gene>
<comment type="caution">
    <text evidence="2">The sequence shown here is derived from an EMBL/GenBank/DDBJ whole genome shotgun (WGS) entry which is preliminary data.</text>
</comment>
<sequence>MRKAADETLQDVLLNLPQRNHKNIRYIVNKLSKSENGWTSTGEFIYHGTTIKGSHMIDLFKNLVAPFNKKSPATQPKGKLHCCPLCQRYYSALNKHNKNIHYAKKSQNPKDRRKVADFMCHDTRTADKFYVANPDHCEAEEVRALVSQSLHVGTSGDKEKKQQQQEEEEEMEVGVDGGEGGSSSSIEEDKAAHSSSSANPPPQEVEEEGTPKKKKMKRRCRVVISPFKSIPDRKTTTEQSKQRMRVKRLRFPPKKYT</sequence>
<reference evidence="2 3" key="1">
    <citation type="submission" date="2019-06" db="EMBL/GenBank/DDBJ databases">
        <title>Draft genomes of female and male turbot (Scophthalmus maximus).</title>
        <authorList>
            <person name="Xu H."/>
            <person name="Xu X.-W."/>
            <person name="Shao C."/>
            <person name="Chen S."/>
        </authorList>
    </citation>
    <scope>NUCLEOTIDE SEQUENCE [LARGE SCALE GENOMIC DNA]</scope>
    <source>
        <strain evidence="2">Ysfricsl-2016a</strain>
        <tissue evidence="2">Blood</tissue>
    </source>
</reference>
<feature type="compositionally biased region" description="Basic residues" evidence="1">
    <location>
        <begin position="242"/>
        <end position="257"/>
    </location>
</feature>